<keyword evidence="10 12" id="KW-0472">Membrane</keyword>
<comment type="similarity">
    <text evidence="12">Belongs to the TonB-dependent receptor family.</text>
</comment>
<organism evidence="16 17">
    <name type="scientific">Sphingomonas jatrophae</name>
    <dbReference type="NCBI Taxonomy" id="1166337"/>
    <lineage>
        <taxon>Bacteria</taxon>
        <taxon>Pseudomonadati</taxon>
        <taxon>Pseudomonadota</taxon>
        <taxon>Alphaproteobacteria</taxon>
        <taxon>Sphingomonadales</taxon>
        <taxon>Sphingomonadaceae</taxon>
        <taxon>Sphingomonas</taxon>
    </lineage>
</organism>
<dbReference type="Gene3D" id="2.40.170.20">
    <property type="entry name" value="TonB-dependent receptor, beta-barrel domain"/>
    <property type="match status" value="1"/>
</dbReference>
<keyword evidence="3 12" id="KW-1134">Transmembrane beta strand</keyword>
<dbReference type="Pfam" id="PF07715">
    <property type="entry name" value="Plug"/>
    <property type="match status" value="1"/>
</dbReference>
<evidence type="ECO:0000256" key="4">
    <source>
        <dbReference type="ARBA" id="ARBA00022496"/>
    </source>
</evidence>
<dbReference type="InterPro" id="IPR012910">
    <property type="entry name" value="Plug_dom"/>
</dbReference>
<feature type="short sequence motif" description="TonB C-terminal box" evidence="13">
    <location>
        <begin position="803"/>
        <end position="820"/>
    </location>
</feature>
<evidence type="ECO:0000256" key="8">
    <source>
        <dbReference type="ARBA" id="ARBA00023065"/>
    </source>
</evidence>
<dbReference type="SUPFAM" id="SSF56935">
    <property type="entry name" value="Porins"/>
    <property type="match status" value="1"/>
</dbReference>
<name>A0A1I6KBA2_9SPHN</name>
<dbReference type="InterPro" id="IPR036942">
    <property type="entry name" value="Beta-barrel_TonB_sf"/>
</dbReference>
<dbReference type="GO" id="GO:0006826">
    <property type="term" value="P:iron ion transport"/>
    <property type="evidence" value="ECO:0007669"/>
    <property type="project" value="UniProtKB-KW"/>
</dbReference>
<evidence type="ECO:0000259" key="15">
    <source>
        <dbReference type="Pfam" id="PF07715"/>
    </source>
</evidence>
<dbReference type="PROSITE" id="PS52016">
    <property type="entry name" value="TONB_DEPENDENT_REC_3"/>
    <property type="match status" value="1"/>
</dbReference>
<keyword evidence="9" id="KW-0798">TonB box</keyword>
<evidence type="ECO:0000256" key="3">
    <source>
        <dbReference type="ARBA" id="ARBA00022452"/>
    </source>
</evidence>
<evidence type="ECO:0000256" key="13">
    <source>
        <dbReference type="PROSITE-ProRule" id="PRU10144"/>
    </source>
</evidence>
<protein>
    <submittedName>
        <fullName evidence="16">Iron complex outermembrane recepter protein</fullName>
    </submittedName>
</protein>
<dbReference type="PROSITE" id="PS01156">
    <property type="entry name" value="TONB_DEPENDENT_REC_2"/>
    <property type="match status" value="1"/>
</dbReference>
<evidence type="ECO:0000256" key="14">
    <source>
        <dbReference type="SAM" id="SignalP"/>
    </source>
</evidence>
<evidence type="ECO:0000313" key="17">
    <source>
        <dbReference type="Proteomes" id="UP000198824"/>
    </source>
</evidence>
<evidence type="ECO:0000256" key="6">
    <source>
        <dbReference type="ARBA" id="ARBA00022729"/>
    </source>
</evidence>
<dbReference type="GO" id="GO:0009279">
    <property type="term" value="C:cell outer membrane"/>
    <property type="evidence" value="ECO:0007669"/>
    <property type="project" value="UniProtKB-SubCell"/>
</dbReference>
<keyword evidence="17" id="KW-1185">Reference proteome</keyword>
<dbReference type="Proteomes" id="UP000198824">
    <property type="component" value="Unassembled WGS sequence"/>
</dbReference>
<accession>A0A1I6KBA2</accession>
<feature type="signal peptide" evidence="14">
    <location>
        <begin position="1"/>
        <end position="22"/>
    </location>
</feature>
<comment type="subcellular location">
    <subcellularLocation>
        <location evidence="1 12">Cell outer membrane</location>
        <topology evidence="1 12">Multi-pass membrane protein</topology>
    </subcellularLocation>
</comment>
<evidence type="ECO:0000256" key="7">
    <source>
        <dbReference type="ARBA" id="ARBA00023004"/>
    </source>
</evidence>
<dbReference type="InterPro" id="IPR039426">
    <property type="entry name" value="TonB-dep_rcpt-like"/>
</dbReference>
<dbReference type="PANTHER" id="PTHR32552:SF81">
    <property type="entry name" value="TONB-DEPENDENT OUTER MEMBRANE RECEPTOR"/>
    <property type="match status" value="1"/>
</dbReference>
<feature type="chain" id="PRO_5011711186" evidence="14">
    <location>
        <begin position="23"/>
        <end position="820"/>
    </location>
</feature>
<evidence type="ECO:0000256" key="2">
    <source>
        <dbReference type="ARBA" id="ARBA00022448"/>
    </source>
</evidence>
<evidence type="ECO:0000256" key="10">
    <source>
        <dbReference type="ARBA" id="ARBA00023136"/>
    </source>
</evidence>
<evidence type="ECO:0000256" key="12">
    <source>
        <dbReference type="PROSITE-ProRule" id="PRU01360"/>
    </source>
</evidence>
<evidence type="ECO:0000256" key="11">
    <source>
        <dbReference type="ARBA" id="ARBA00023237"/>
    </source>
</evidence>
<sequence>MTLPAILRGASLLPLISAPAAAASVDLANAPAAAVSASAAAADNAIANAPGDTGVVEIIVEAQRRSERASEVPLALSVLGSETLLASDQIRTTNDVLQFVPNAQAAQPHGPSRARWFIRGIGTNNTGNNTINPVGIYYDDVYISDISNQGYPVFDLERVEVLNGPQGTLWGKNSNAGAINYVSKKPTFEGEGYAQLEYGSYSEKRLEAAFGGPLLGDKIAGRAAFYYNDWDSWQKNRYTGRRHPGATEVAGRVQLLLKPSETLSILLNAHARDYSGPQQGTNFSPSTVTTNTTAAFRSIFPNGYARGRRNETFTPDIEPEEIKARGTNAKLTWDGEVATITSITAYEQNKLEQDTGAGVAIPQNSRFYGSGGPYQLNAITGRSWQVSEELRIASAGETRFTWLAGLYAFKGVLENDSVTANYVRGDPGSATSTSNAWGAGPQFTDSSYKHRIENLAFFGNLGYRISDAIRISGGARWSTEKSRFDWLYGAANIAGTGATFIPNLPQVNIELYRPRDLIFAEQARQKTNAWTYDITPEYILSPQARAYFRYAHGVLPGGYTSTGNVLIPSTSTGTVDLPLAATGVRPATLRANQIFVLNPEKIDAYEIGLKTNLFNRRLAVDLSAFWYDYANLVVNVPTQIDPLPNNAIVLFRNAGAAEIKGVELRVNAAPLRGLSISGSFGYLDAEYTKDFGQTATILGARPPRTSKFTASASASYTHDLPKGSLTFLVDANWRSKFFFYPTIASQITAYDPVLSQGAYALANARISWSVDDSDRLAFAVSVQNITDKTYQTHAQPITSGFSNQIYGRPRSFLASVVGRF</sequence>
<keyword evidence="6 14" id="KW-0732">Signal</keyword>
<keyword evidence="8" id="KW-0406">Ion transport</keyword>
<keyword evidence="2 12" id="KW-0813">Transport</keyword>
<dbReference type="STRING" id="1166337.SAMN05192580_1499"/>
<keyword evidence="11 12" id="KW-0998">Cell outer membrane</keyword>
<evidence type="ECO:0000256" key="5">
    <source>
        <dbReference type="ARBA" id="ARBA00022692"/>
    </source>
</evidence>
<reference evidence="16 17" key="1">
    <citation type="submission" date="2016-10" db="EMBL/GenBank/DDBJ databases">
        <authorList>
            <person name="de Groot N.N."/>
        </authorList>
    </citation>
    <scope>NUCLEOTIDE SEQUENCE [LARGE SCALE GENOMIC DNA]</scope>
    <source>
        <strain evidence="16 17">S5-249</strain>
    </source>
</reference>
<feature type="domain" description="TonB-dependent receptor plug" evidence="15">
    <location>
        <begin position="70"/>
        <end position="178"/>
    </location>
</feature>
<dbReference type="PANTHER" id="PTHR32552">
    <property type="entry name" value="FERRICHROME IRON RECEPTOR-RELATED"/>
    <property type="match status" value="1"/>
</dbReference>
<keyword evidence="4" id="KW-0410">Iron transport</keyword>
<keyword evidence="5 12" id="KW-0812">Transmembrane</keyword>
<dbReference type="AlphaFoldDB" id="A0A1I6KBA2"/>
<dbReference type="InterPro" id="IPR010917">
    <property type="entry name" value="TonB_rcpt_CS"/>
</dbReference>
<dbReference type="EMBL" id="FOZG01000001">
    <property type="protein sequence ID" value="SFR88140.1"/>
    <property type="molecule type" value="Genomic_DNA"/>
</dbReference>
<keyword evidence="7" id="KW-0408">Iron</keyword>
<evidence type="ECO:0000313" key="16">
    <source>
        <dbReference type="EMBL" id="SFR88140.1"/>
    </source>
</evidence>
<evidence type="ECO:0000256" key="1">
    <source>
        <dbReference type="ARBA" id="ARBA00004571"/>
    </source>
</evidence>
<gene>
    <name evidence="16" type="ORF">SAMN05192580_1499</name>
</gene>
<proteinExistence type="inferred from homology"/>
<evidence type="ECO:0000256" key="9">
    <source>
        <dbReference type="ARBA" id="ARBA00023077"/>
    </source>
</evidence>